<organism evidence="2 3">
    <name type="scientific">Gulo gulo</name>
    <name type="common">Wolverine</name>
    <name type="synonym">Gluton</name>
    <dbReference type="NCBI Taxonomy" id="48420"/>
    <lineage>
        <taxon>Eukaryota</taxon>
        <taxon>Metazoa</taxon>
        <taxon>Chordata</taxon>
        <taxon>Craniata</taxon>
        <taxon>Vertebrata</taxon>
        <taxon>Euteleostomi</taxon>
        <taxon>Mammalia</taxon>
        <taxon>Eutheria</taxon>
        <taxon>Laurasiatheria</taxon>
        <taxon>Carnivora</taxon>
        <taxon>Caniformia</taxon>
        <taxon>Musteloidea</taxon>
        <taxon>Mustelidae</taxon>
        <taxon>Guloninae</taxon>
        <taxon>Gulo</taxon>
    </lineage>
</organism>
<dbReference type="AlphaFoldDB" id="A0A9X9LMF8"/>
<name>A0A9X9LMF8_GULGU</name>
<proteinExistence type="predicted"/>
<accession>A0A9X9LMF8</accession>
<evidence type="ECO:0000313" key="3">
    <source>
        <dbReference type="Proteomes" id="UP000269945"/>
    </source>
</evidence>
<reference evidence="2 3" key="1">
    <citation type="submission" date="2018-10" db="EMBL/GenBank/DDBJ databases">
        <authorList>
            <person name="Ekblom R."/>
            <person name="Jareborg N."/>
        </authorList>
    </citation>
    <scope>NUCLEOTIDE SEQUENCE [LARGE SCALE GENOMIC DNA]</scope>
    <source>
        <tissue evidence="2">Muscle</tissue>
    </source>
</reference>
<dbReference type="Proteomes" id="UP000269945">
    <property type="component" value="Unassembled WGS sequence"/>
</dbReference>
<feature type="compositionally biased region" description="Low complexity" evidence="1">
    <location>
        <begin position="92"/>
        <end position="107"/>
    </location>
</feature>
<gene>
    <name evidence="2" type="ORF">BN2614_LOCUS2</name>
</gene>
<evidence type="ECO:0000256" key="1">
    <source>
        <dbReference type="SAM" id="MobiDB-lite"/>
    </source>
</evidence>
<protein>
    <submittedName>
        <fullName evidence="2">Uncharacterized protein</fullName>
    </submittedName>
</protein>
<keyword evidence="3" id="KW-1185">Reference proteome</keyword>
<sequence length="107" mass="11733">LRPLGPALFPQVVQENENVVFCLECALRHVEKQKSCRGLKLMYRYDEEQIISLVNQICGKVSGKNGSIENCLSKPTPKRGPRKRATVDVPPSRLSSSSSSKSASSSS</sequence>
<dbReference type="EMBL" id="CYRY02008010">
    <property type="protein sequence ID" value="VCW76879.1"/>
    <property type="molecule type" value="Genomic_DNA"/>
</dbReference>
<feature type="non-terminal residue" evidence="2">
    <location>
        <position position="107"/>
    </location>
</feature>
<comment type="caution">
    <text evidence="2">The sequence shown here is derived from an EMBL/GenBank/DDBJ whole genome shotgun (WGS) entry which is preliminary data.</text>
</comment>
<feature type="region of interest" description="Disordered" evidence="1">
    <location>
        <begin position="69"/>
        <end position="107"/>
    </location>
</feature>
<evidence type="ECO:0000313" key="2">
    <source>
        <dbReference type="EMBL" id="VCW76879.1"/>
    </source>
</evidence>